<dbReference type="AlphaFoldDB" id="A0A1C9CFN6"/>
<dbReference type="GeneID" id="29074184"/>
<dbReference type="EMBL" id="KX284723">
    <property type="protein sequence ID" value="AOM67172.1"/>
    <property type="molecule type" value="Genomic_DNA"/>
</dbReference>
<keyword evidence="3" id="KW-0687">Ribonucleoprotein</keyword>
<dbReference type="InterPro" id="IPR000271">
    <property type="entry name" value="Ribosomal_bL34"/>
</dbReference>
<evidence type="ECO:0000256" key="1">
    <source>
        <dbReference type="ARBA" id="ARBA00010111"/>
    </source>
</evidence>
<proteinExistence type="inferred from homology"/>
<organism evidence="4">
    <name type="scientific">Hildenbrandia rivularis</name>
    <dbReference type="NCBI Taxonomy" id="135206"/>
    <lineage>
        <taxon>Eukaryota</taxon>
        <taxon>Rhodophyta</taxon>
        <taxon>Florideophyceae</taxon>
        <taxon>Hildenbrandiophycidae</taxon>
        <taxon>Hildenbrandiales</taxon>
        <taxon>Hildenbrandiaceae</taxon>
        <taxon>Hildenbrandia</taxon>
    </lineage>
</organism>
<evidence type="ECO:0000256" key="2">
    <source>
        <dbReference type="ARBA" id="ARBA00022980"/>
    </source>
</evidence>
<dbReference type="NCBIfam" id="TIGR01030">
    <property type="entry name" value="rpmH_bact"/>
    <property type="match status" value="1"/>
</dbReference>
<accession>A0A1C9CFN6</accession>
<evidence type="ECO:0000313" key="4">
    <source>
        <dbReference type="EMBL" id="AOM67172.1"/>
    </source>
</evidence>
<dbReference type="GO" id="GO:0003735">
    <property type="term" value="F:structural constituent of ribosome"/>
    <property type="evidence" value="ECO:0007669"/>
    <property type="project" value="InterPro"/>
</dbReference>
<reference evidence="4" key="1">
    <citation type="journal article" date="2016" name="BMC Biol.">
        <title>Parallel evolution of highly conserved plastid genome architecture in red seaweeds and seed plants.</title>
        <authorList>
            <person name="Lee J."/>
            <person name="Cho C.H."/>
            <person name="Park S.I."/>
            <person name="Choi J.W."/>
            <person name="Song H.S."/>
            <person name="West J.A."/>
            <person name="Bhattacharya D."/>
            <person name="Yoon H.S."/>
        </authorList>
    </citation>
    <scope>NUCLEOTIDE SEQUENCE</scope>
</reference>
<dbReference type="GO" id="GO:1990904">
    <property type="term" value="C:ribonucleoprotein complex"/>
    <property type="evidence" value="ECO:0007669"/>
    <property type="project" value="UniProtKB-KW"/>
</dbReference>
<dbReference type="GO" id="GO:0006412">
    <property type="term" value="P:translation"/>
    <property type="evidence" value="ECO:0007669"/>
    <property type="project" value="InterPro"/>
</dbReference>
<dbReference type="Pfam" id="PF00468">
    <property type="entry name" value="Ribosomal_L34"/>
    <property type="match status" value="1"/>
</dbReference>
<sequence length="46" mass="5409">MVKQTLQGTNKKKISHTGFLIRMKTTNGRRIIQHRRKKGRKKVASF</sequence>
<dbReference type="GO" id="GO:0005840">
    <property type="term" value="C:ribosome"/>
    <property type="evidence" value="ECO:0007669"/>
    <property type="project" value="UniProtKB-KW"/>
</dbReference>
<name>A0A1C9CFN6_9FLOR</name>
<dbReference type="HAMAP" id="MF_00391">
    <property type="entry name" value="Ribosomal_bL34"/>
    <property type="match status" value="1"/>
</dbReference>
<keyword evidence="2 4" id="KW-0689">Ribosomal protein</keyword>
<dbReference type="Gene3D" id="1.10.287.3980">
    <property type="match status" value="1"/>
</dbReference>
<geneLocation type="plastid" evidence="4"/>
<keyword evidence="4" id="KW-0934">Plastid</keyword>
<comment type="similarity">
    <text evidence="1">Belongs to the bacterial ribosomal protein bL34 family.</text>
</comment>
<dbReference type="RefSeq" id="YP_009297628.1">
    <property type="nucleotide sequence ID" value="NC_031177.1"/>
</dbReference>
<gene>
    <name evidence="4" type="primary">rpl34</name>
    <name evidence="4" type="ORF">Hrvl_112</name>
</gene>
<protein>
    <submittedName>
        <fullName evidence="4">Ribosomal protein L34</fullName>
    </submittedName>
</protein>
<evidence type="ECO:0000256" key="3">
    <source>
        <dbReference type="ARBA" id="ARBA00023274"/>
    </source>
</evidence>